<evidence type="ECO:0000256" key="5">
    <source>
        <dbReference type="PROSITE-ProRule" id="PRU00277"/>
    </source>
</evidence>
<evidence type="ECO:0000256" key="1">
    <source>
        <dbReference type="ARBA" id="ARBA00000971"/>
    </source>
</evidence>
<comment type="catalytic activity">
    <reaction evidence="1 5 6">
        <text>[protein]-peptidylproline (omega=180) = [protein]-peptidylproline (omega=0)</text>
        <dbReference type="Rhea" id="RHEA:16237"/>
        <dbReference type="Rhea" id="RHEA-COMP:10747"/>
        <dbReference type="Rhea" id="RHEA-COMP:10748"/>
        <dbReference type="ChEBI" id="CHEBI:83833"/>
        <dbReference type="ChEBI" id="CHEBI:83834"/>
        <dbReference type="EC" id="5.2.1.8"/>
    </reaction>
</comment>
<keyword evidence="4 5" id="KW-0413">Isomerase</keyword>
<dbReference type="PROSITE" id="PS51257">
    <property type="entry name" value="PROKAR_LIPOPROTEIN"/>
    <property type="match status" value="1"/>
</dbReference>
<sequence>MKNVFKVSLLAAAVAITVGCNEKTKESPVQDTSVETTEVATFKDDHEKAAYAIGSSLSRYIATTLDKQAELGMELDKEVIIQGISDTLRDKSKLSDDEIMTTLKAYDAEVQAVAEEQQAELAKKAAADDKVRLEKEKAFLAENAKAEGVTVTESGLQYSVITKADGPKPAATDTVKVHYVGTLVDGTEFDSSVARGEPATFPLNRVIAGWTEGVQLMSVGEKYKFVIPADLAYGENGAGSIPANATLIFEVELLEIPSKAAAKTEAATEEK</sequence>
<accession>A0ABU9GPV1</accession>
<dbReference type="Pfam" id="PF00254">
    <property type="entry name" value="FKBP_C"/>
    <property type="match status" value="1"/>
</dbReference>
<keyword evidence="7" id="KW-0175">Coiled coil</keyword>
<dbReference type="Gene3D" id="1.10.287.460">
    <property type="entry name" value="Peptidyl-prolyl cis-trans isomerase, FKBP-type, N-terminal domain"/>
    <property type="match status" value="1"/>
</dbReference>
<dbReference type="RefSeq" id="WP_341597359.1">
    <property type="nucleotide sequence ID" value="NZ_JBAKAZ010000020.1"/>
</dbReference>
<dbReference type="EC" id="5.2.1.8" evidence="6"/>
<gene>
    <name evidence="9" type="primary">fkpA</name>
    <name evidence="9" type="ORF">V6256_06980</name>
</gene>
<dbReference type="PROSITE" id="PS50059">
    <property type="entry name" value="FKBP_PPIASE"/>
    <property type="match status" value="1"/>
</dbReference>
<evidence type="ECO:0000259" key="8">
    <source>
        <dbReference type="PROSITE" id="PS50059"/>
    </source>
</evidence>
<evidence type="ECO:0000313" key="10">
    <source>
        <dbReference type="Proteomes" id="UP001369082"/>
    </source>
</evidence>
<comment type="caution">
    <text evidence="9">The sequence shown here is derived from an EMBL/GenBank/DDBJ whole genome shotgun (WGS) entry which is preliminary data.</text>
</comment>
<dbReference type="InterPro" id="IPR046357">
    <property type="entry name" value="PPIase_dom_sf"/>
</dbReference>
<dbReference type="PANTHER" id="PTHR43811:SF19">
    <property type="entry name" value="39 KDA FK506-BINDING NUCLEAR PROTEIN"/>
    <property type="match status" value="1"/>
</dbReference>
<feature type="coiled-coil region" evidence="7">
    <location>
        <begin position="116"/>
        <end position="143"/>
    </location>
</feature>
<dbReference type="PANTHER" id="PTHR43811">
    <property type="entry name" value="FKBP-TYPE PEPTIDYL-PROLYL CIS-TRANS ISOMERASE FKPA"/>
    <property type="match status" value="1"/>
</dbReference>
<protein>
    <recommendedName>
        <fullName evidence="6">Peptidyl-prolyl cis-trans isomerase</fullName>
        <ecNumber evidence="6">5.2.1.8</ecNumber>
    </recommendedName>
</protein>
<evidence type="ECO:0000313" key="9">
    <source>
        <dbReference type="EMBL" id="MEL0629348.1"/>
    </source>
</evidence>
<reference evidence="9 10" key="1">
    <citation type="submission" date="2024-02" db="EMBL/GenBank/DDBJ databases">
        <title>Bacteria isolated from the canopy kelp, Nereocystis luetkeana.</title>
        <authorList>
            <person name="Pfister C.A."/>
            <person name="Younker I.T."/>
            <person name="Light S.H."/>
        </authorList>
    </citation>
    <scope>NUCLEOTIDE SEQUENCE [LARGE SCALE GENOMIC DNA]</scope>
    <source>
        <strain evidence="9 10">TI.1.05</strain>
    </source>
</reference>
<dbReference type="GO" id="GO:0003755">
    <property type="term" value="F:peptidyl-prolyl cis-trans isomerase activity"/>
    <property type="evidence" value="ECO:0007669"/>
    <property type="project" value="UniProtKB-EC"/>
</dbReference>
<keyword evidence="3 5" id="KW-0697">Rotamase</keyword>
<comment type="similarity">
    <text evidence="2 6">Belongs to the FKBP-type PPIase family.</text>
</comment>
<evidence type="ECO:0000256" key="3">
    <source>
        <dbReference type="ARBA" id="ARBA00023110"/>
    </source>
</evidence>
<evidence type="ECO:0000256" key="7">
    <source>
        <dbReference type="SAM" id="Coils"/>
    </source>
</evidence>
<dbReference type="Gene3D" id="3.10.50.40">
    <property type="match status" value="1"/>
</dbReference>
<evidence type="ECO:0000256" key="6">
    <source>
        <dbReference type="RuleBase" id="RU003915"/>
    </source>
</evidence>
<organism evidence="9 10">
    <name type="scientific">Psychromonas aquatilis</name>
    <dbReference type="NCBI Taxonomy" id="2005072"/>
    <lineage>
        <taxon>Bacteria</taxon>
        <taxon>Pseudomonadati</taxon>
        <taxon>Pseudomonadota</taxon>
        <taxon>Gammaproteobacteria</taxon>
        <taxon>Alteromonadales</taxon>
        <taxon>Psychromonadaceae</taxon>
        <taxon>Psychromonas</taxon>
    </lineage>
</organism>
<dbReference type="InterPro" id="IPR001179">
    <property type="entry name" value="PPIase_FKBP_dom"/>
</dbReference>
<proteinExistence type="inferred from homology"/>
<dbReference type="InterPro" id="IPR036944">
    <property type="entry name" value="PPIase_FKBP_N_sf"/>
</dbReference>
<dbReference type="NCBIfam" id="NF008150">
    <property type="entry name" value="PRK10902.1"/>
    <property type="match status" value="1"/>
</dbReference>
<evidence type="ECO:0000256" key="2">
    <source>
        <dbReference type="ARBA" id="ARBA00006577"/>
    </source>
</evidence>
<feature type="domain" description="PPIase FKBP-type" evidence="8">
    <location>
        <begin position="172"/>
        <end position="257"/>
    </location>
</feature>
<dbReference type="Pfam" id="PF01346">
    <property type="entry name" value="FKBP_N"/>
    <property type="match status" value="1"/>
</dbReference>
<name>A0ABU9GPV1_9GAMM</name>
<dbReference type="InterPro" id="IPR000774">
    <property type="entry name" value="PPIase_FKBP_N"/>
</dbReference>
<dbReference type="Proteomes" id="UP001369082">
    <property type="component" value="Unassembled WGS sequence"/>
</dbReference>
<keyword evidence="10" id="KW-1185">Reference proteome</keyword>
<dbReference type="SUPFAM" id="SSF54534">
    <property type="entry name" value="FKBP-like"/>
    <property type="match status" value="1"/>
</dbReference>
<dbReference type="EMBL" id="JBAKAZ010000020">
    <property type="protein sequence ID" value="MEL0629348.1"/>
    <property type="molecule type" value="Genomic_DNA"/>
</dbReference>
<evidence type="ECO:0000256" key="4">
    <source>
        <dbReference type="ARBA" id="ARBA00023235"/>
    </source>
</evidence>